<comment type="caution">
    <text evidence="1">The sequence shown here is derived from an EMBL/GenBank/DDBJ whole genome shotgun (WGS) entry which is preliminary data.</text>
</comment>
<name>A0ABP6KV32_9ENTE</name>
<sequence>MVQFYKAIIENDTVKKVDRRFLGTRFYMVYPTFKFSSYLEILYYKQLTYFISAKHFAMDKDREENPNRFPMFAKIGNVSRFHSLRSKRQGID</sequence>
<organism evidence="1 2">
    <name type="scientific">Tetragenococcus solitarius</name>
    <dbReference type="NCBI Taxonomy" id="71453"/>
    <lineage>
        <taxon>Bacteria</taxon>
        <taxon>Bacillati</taxon>
        <taxon>Bacillota</taxon>
        <taxon>Bacilli</taxon>
        <taxon>Lactobacillales</taxon>
        <taxon>Enterococcaceae</taxon>
        <taxon>Tetragenococcus</taxon>
    </lineage>
</organism>
<reference evidence="2" key="1">
    <citation type="journal article" date="2019" name="Int. J. Syst. Evol. Microbiol.">
        <title>The Global Catalogue of Microorganisms (GCM) 10K type strain sequencing project: providing services to taxonomists for standard genome sequencing and annotation.</title>
        <authorList>
            <consortium name="The Broad Institute Genomics Platform"/>
            <consortium name="The Broad Institute Genome Sequencing Center for Infectious Disease"/>
            <person name="Wu L."/>
            <person name="Ma J."/>
        </authorList>
    </citation>
    <scope>NUCLEOTIDE SEQUENCE [LARGE SCALE GENOMIC DNA]</scope>
    <source>
        <strain evidence="2">JCM 8736</strain>
    </source>
</reference>
<evidence type="ECO:0000313" key="2">
    <source>
        <dbReference type="Proteomes" id="UP001501577"/>
    </source>
</evidence>
<accession>A0ABP6KV32</accession>
<gene>
    <name evidence="1" type="ORF">GCM10019998_19650</name>
</gene>
<dbReference type="EMBL" id="BAAAXQ010000064">
    <property type="protein sequence ID" value="GAA3023024.1"/>
    <property type="molecule type" value="Genomic_DNA"/>
</dbReference>
<keyword evidence="2" id="KW-1185">Reference proteome</keyword>
<proteinExistence type="predicted"/>
<dbReference type="Proteomes" id="UP001501577">
    <property type="component" value="Unassembled WGS sequence"/>
</dbReference>
<evidence type="ECO:0000313" key="1">
    <source>
        <dbReference type="EMBL" id="GAA3023024.1"/>
    </source>
</evidence>
<protein>
    <submittedName>
        <fullName evidence="1">Uncharacterized protein</fullName>
    </submittedName>
</protein>